<keyword evidence="1" id="KW-1133">Transmembrane helix</keyword>
<dbReference type="Proteomes" id="UP000286208">
    <property type="component" value="Unassembled WGS sequence"/>
</dbReference>
<dbReference type="OrthoDB" id="4772204at2"/>
<dbReference type="AlphaFoldDB" id="A0A3S3BEV2"/>
<gene>
    <name evidence="3" type="ORF">EGT67_09400</name>
</gene>
<dbReference type="EMBL" id="RKLP01000004">
    <property type="protein sequence ID" value="RVW09671.1"/>
    <property type="molecule type" value="Genomic_DNA"/>
</dbReference>
<dbReference type="RefSeq" id="WP_127915807.1">
    <property type="nucleotide sequence ID" value="NZ_RKLP01000004.1"/>
</dbReference>
<feature type="transmembrane region" description="Helical" evidence="1">
    <location>
        <begin position="17"/>
        <end position="35"/>
    </location>
</feature>
<dbReference type="GO" id="GO:0004175">
    <property type="term" value="F:endopeptidase activity"/>
    <property type="evidence" value="ECO:0007669"/>
    <property type="project" value="UniProtKB-ARBA"/>
</dbReference>
<keyword evidence="1" id="KW-0472">Membrane</keyword>
<keyword evidence="3" id="KW-0378">Hydrolase</keyword>
<comment type="caution">
    <text evidence="3">The sequence shown here is derived from an EMBL/GenBank/DDBJ whole genome shotgun (WGS) entry which is preliminary data.</text>
</comment>
<sequence>MNTQTPGDSPCTTGRRLSYLAFAVVVVVYLAIIQFGGRLVSGWADESDILTTRGVVFTMVIPLGLALVFTYGVVAALGWWRPVIRDDRPVNRWVWVVPAVLLVAILVGIDYGALADKGWLFVVALLVATQFVGWGEEGMFRGISVTLLRQHGLREGQVALWSSLVFGVVHLSNVFGHGGASAIPQAIIVSLAGYFFYLTRRVAGSNAVNSVLHGLFDFALLSSTSILLDQTFYAGALAPILAYPVLAVVLLVKRRGIEPSRTAGDDTVASHE</sequence>
<evidence type="ECO:0000313" key="3">
    <source>
        <dbReference type="EMBL" id="RVW09671.1"/>
    </source>
</evidence>
<keyword evidence="1" id="KW-0812">Transmembrane</keyword>
<feature type="transmembrane region" description="Helical" evidence="1">
    <location>
        <begin position="211"/>
        <end position="228"/>
    </location>
</feature>
<feature type="domain" description="CAAX prenyl protease 2/Lysostaphin resistance protein A-like" evidence="2">
    <location>
        <begin position="119"/>
        <end position="218"/>
    </location>
</feature>
<dbReference type="GO" id="GO:0006508">
    <property type="term" value="P:proteolysis"/>
    <property type="evidence" value="ECO:0007669"/>
    <property type="project" value="UniProtKB-KW"/>
</dbReference>
<dbReference type="GO" id="GO:0080120">
    <property type="term" value="P:CAAX-box protein maturation"/>
    <property type="evidence" value="ECO:0007669"/>
    <property type="project" value="UniProtKB-ARBA"/>
</dbReference>
<feature type="transmembrane region" description="Helical" evidence="1">
    <location>
        <begin position="55"/>
        <end position="80"/>
    </location>
</feature>
<feature type="transmembrane region" description="Helical" evidence="1">
    <location>
        <begin position="182"/>
        <end position="199"/>
    </location>
</feature>
<keyword evidence="3" id="KW-0482">Metalloprotease</keyword>
<feature type="transmembrane region" description="Helical" evidence="1">
    <location>
        <begin position="234"/>
        <end position="252"/>
    </location>
</feature>
<dbReference type="InterPro" id="IPR003675">
    <property type="entry name" value="Rce1/LyrA-like_dom"/>
</dbReference>
<protein>
    <submittedName>
        <fullName evidence="3">CPBP family intramembrane metalloprotease</fullName>
    </submittedName>
</protein>
<evidence type="ECO:0000313" key="4">
    <source>
        <dbReference type="Proteomes" id="UP000286208"/>
    </source>
</evidence>
<name>A0A3S3BEV2_9NOCA</name>
<proteinExistence type="predicted"/>
<organism evidence="3 4">
    <name type="scientific">Prescottella agglutinans</name>
    <dbReference type="NCBI Taxonomy" id="1644129"/>
    <lineage>
        <taxon>Bacteria</taxon>
        <taxon>Bacillati</taxon>
        <taxon>Actinomycetota</taxon>
        <taxon>Actinomycetes</taxon>
        <taxon>Mycobacteriales</taxon>
        <taxon>Nocardiaceae</taxon>
        <taxon>Prescottella</taxon>
    </lineage>
</organism>
<keyword evidence="4" id="KW-1185">Reference proteome</keyword>
<accession>A0A3S3BEV2</accession>
<evidence type="ECO:0000259" key="2">
    <source>
        <dbReference type="Pfam" id="PF02517"/>
    </source>
</evidence>
<feature type="transmembrane region" description="Helical" evidence="1">
    <location>
        <begin position="92"/>
        <end position="113"/>
    </location>
</feature>
<dbReference type="GO" id="GO:0008237">
    <property type="term" value="F:metallopeptidase activity"/>
    <property type="evidence" value="ECO:0007669"/>
    <property type="project" value="UniProtKB-KW"/>
</dbReference>
<keyword evidence="3" id="KW-0645">Protease</keyword>
<dbReference type="Pfam" id="PF02517">
    <property type="entry name" value="Rce1-like"/>
    <property type="match status" value="1"/>
</dbReference>
<evidence type="ECO:0000256" key="1">
    <source>
        <dbReference type="SAM" id="Phobius"/>
    </source>
</evidence>
<reference evidence="3 4" key="1">
    <citation type="submission" date="2018-11" db="EMBL/GenBank/DDBJ databases">
        <title>Rhodococcus spongicola sp. nov. and Rhodococcus xishaensis sp. nov. from marine sponges.</title>
        <authorList>
            <person name="Li L."/>
            <person name="Lin H.W."/>
        </authorList>
    </citation>
    <scope>NUCLEOTIDE SEQUENCE [LARGE SCALE GENOMIC DNA]</scope>
    <source>
        <strain evidence="3 4">CCTCC AB2014297</strain>
    </source>
</reference>